<dbReference type="GO" id="GO:0060271">
    <property type="term" value="P:cilium assembly"/>
    <property type="evidence" value="ECO:0007669"/>
    <property type="project" value="InterPro"/>
</dbReference>
<dbReference type="PROSITE" id="PS50222">
    <property type="entry name" value="EF_HAND_2"/>
    <property type="match status" value="2"/>
</dbReference>
<dbReference type="OrthoDB" id="276029at2759"/>
<feature type="domain" description="EF-hand" evidence="11">
    <location>
        <begin position="313"/>
        <end position="340"/>
    </location>
</feature>
<evidence type="ECO:0000256" key="10">
    <source>
        <dbReference type="SAM" id="MobiDB-lite"/>
    </source>
</evidence>
<dbReference type="Pfam" id="PF22592">
    <property type="entry name" value="FCaBP_EF-hand"/>
    <property type="match status" value="1"/>
</dbReference>
<feature type="domain" description="EF-hand" evidence="11">
    <location>
        <begin position="168"/>
        <end position="203"/>
    </location>
</feature>
<dbReference type="GO" id="GO:0015631">
    <property type="term" value="F:tubulin binding"/>
    <property type="evidence" value="ECO:0007669"/>
    <property type="project" value="InterPro"/>
</dbReference>
<comment type="similarity">
    <text evidence="8">Belongs to the IFT81 family.</text>
</comment>
<comment type="caution">
    <text evidence="12">The sequence shown here is derived from an EMBL/GenBank/DDBJ whole genome shotgun (WGS) entry which is preliminary data.</text>
</comment>
<evidence type="ECO:0000256" key="5">
    <source>
        <dbReference type="ARBA" id="ARBA00023054"/>
    </source>
</evidence>
<dbReference type="PANTHER" id="PTHR15614:SF2">
    <property type="entry name" value="INTRAFLAGELLAR TRANSPORT PROTEIN 81 HOMOLOG"/>
    <property type="match status" value="1"/>
</dbReference>
<keyword evidence="3" id="KW-0970">Cilium biogenesis/degradation</keyword>
<evidence type="ECO:0000256" key="2">
    <source>
        <dbReference type="ARBA" id="ARBA00005727"/>
    </source>
</evidence>
<dbReference type="AlphaFoldDB" id="A0A812RDZ9"/>
<keyword evidence="7" id="KW-0966">Cell projection</keyword>
<evidence type="ECO:0000256" key="8">
    <source>
        <dbReference type="ARBA" id="ARBA00043983"/>
    </source>
</evidence>
<feature type="coiled-coil region" evidence="9">
    <location>
        <begin position="872"/>
        <end position="899"/>
    </location>
</feature>
<dbReference type="Gene3D" id="1.10.238.10">
    <property type="entry name" value="EF-hand"/>
    <property type="match status" value="2"/>
</dbReference>
<protein>
    <submittedName>
        <fullName evidence="12">Ift81 protein</fullName>
    </submittedName>
</protein>
<dbReference type="InterPro" id="IPR018247">
    <property type="entry name" value="EF_Hand_1_Ca_BS"/>
</dbReference>
<dbReference type="GO" id="GO:0030992">
    <property type="term" value="C:intraciliary transport particle B"/>
    <property type="evidence" value="ECO:0007669"/>
    <property type="project" value="InterPro"/>
</dbReference>
<reference evidence="12" key="1">
    <citation type="submission" date="2021-02" db="EMBL/GenBank/DDBJ databases">
        <authorList>
            <person name="Dougan E. K."/>
            <person name="Rhodes N."/>
            <person name="Thang M."/>
            <person name="Chan C."/>
        </authorList>
    </citation>
    <scope>NUCLEOTIDE SEQUENCE</scope>
</reference>
<dbReference type="EMBL" id="CAJNIZ010019791">
    <property type="protein sequence ID" value="CAE7431133.1"/>
    <property type="molecule type" value="Genomic_DNA"/>
</dbReference>
<keyword evidence="4" id="KW-0106">Calcium</keyword>
<dbReference type="GO" id="GO:0005509">
    <property type="term" value="F:calcium ion binding"/>
    <property type="evidence" value="ECO:0007669"/>
    <property type="project" value="InterPro"/>
</dbReference>
<comment type="subcellular location">
    <subcellularLocation>
        <location evidence="1">Cell projection</location>
        <location evidence="1">Cilium</location>
    </subcellularLocation>
</comment>
<dbReference type="InterPro" id="IPR002048">
    <property type="entry name" value="EF_hand_dom"/>
</dbReference>
<name>A0A812RDZ9_SYMPI</name>
<gene>
    <name evidence="12" type="primary">Ift81</name>
    <name evidence="12" type="ORF">SPIL2461_LOCUS10547</name>
</gene>
<dbReference type="InterPro" id="IPR043016">
    <property type="entry name" value="IFT81_N_sf"/>
</dbReference>
<feature type="compositionally biased region" description="Acidic residues" evidence="10">
    <location>
        <begin position="17"/>
        <end position="33"/>
    </location>
</feature>
<evidence type="ECO:0000256" key="4">
    <source>
        <dbReference type="ARBA" id="ARBA00022837"/>
    </source>
</evidence>
<dbReference type="InterPro" id="IPR029600">
    <property type="entry name" value="IFT81"/>
</dbReference>
<keyword evidence="5 9" id="KW-0175">Coiled coil</keyword>
<dbReference type="SUPFAM" id="SSF47473">
    <property type="entry name" value="EF-hand"/>
    <property type="match status" value="1"/>
</dbReference>
<organism evidence="12 13">
    <name type="scientific">Symbiodinium pilosum</name>
    <name type="common">Dinoflagellate</name>
    <dbReference type="NCBI Taxonomy" id="2952"/>
    <lineage>
        <taxon>Eukaryota</taxon>
        <taxon>Sar</taxon>
        <taxon>Alveolata</taxon>
        <taxon>Dinophyceae</taxon>
        <taxon>Suessiales</taxon>
        <taxon>Symbiodiniaceae</taxon>
        <taxon>Symbiodinium</taxon>
    </lineage>
</organism>
<dbReference type="InterPro" id="IPR041146">
    <property type="entry name" value="IFT81_CH"/>
</dbReference>
<dbReference type="InterPro" id="IPR054322">
    <property type="entry name" value="FCABP_EF-hand"/>
</dbReference>
<evidence type="ECO:0000256" key="7">
    <source>
        <dbReference type="ARBA" id="ARBA00023273"/>
    </source>
</evidence>
<evidence type="ECO:0000256" key="9">
    <source>
        <dbReference type="SAM" id="Coils"/>
    </source>
</evidence>
<feature type="coiled-coil region" evidence="9">
    <location>
        <begin position="991"/>
        <end position="1072"/>
    </location>
</feature>
<feature type="region of interest" description="Disordered" evidence="10">
    <location>
        <begin position="1"/>
        <end position="37"/>
    </location>
</feature>
<dbReference type="InterPro" id="IPR011992">
    <property type="entry name" value="EF-hand-dom_pair"/>
</dbReference>
<accession>A0A812RDZ9</accession>
<proteinExistence type="inferred from homology"/>
<keyword evidence="13" id="KW-1185">Reference proteome</keyword>
<evidence type="ECO:0000313" key="13">
    <source>
        <dbReference type="Proteomes" id="UP000649617"/>
    </source>
</evidence>
<comment type="similarity">
    <text evidence="2">Belongs to the calflagin family.</text>
</comment>
<feature type="coiled-coil region" evidence="9">
    <location>
        <begin position="727"/>
        <end position="843"/>
    </location>
</feature>
<dbReference type="PANTHER" id="PTHR15614">
    <property type="entry name" value="INTRAFLAGELLAR TRANSPORT PROTEIN 81 HOMOLOG"/>
    <property type="match status" value="1"/>
</dbReference>
<feature type="coiled-coil region" evidence="9">
    <location>
        <begin position="636"/>
        <end position="700"/>
    </location>
</feature>
<evidence type="ECO:0000259" key="11">
    <source>
        <dbReference type="PROSITE" id="PS50222"/>
    </source>
</evidence>
<evidence type="ECO:0000313" key="12">
    <source>
        <dbReference type="EMBL" id="CAE7431133.1"/>
    </source>
</evidence>
<dbReference type="Gene3D" id="1.10.418.70">
    <property type="entry name" value="Intraflagellar transport protein 81, N-terminal domain"/>
    <property type="match status" value="1"/>
</dbReference>
<sequence length="1139" mass="130537">MAEPNAEQMEEVMAAGDGDEEVIGEDEEPEEAWLGDGMEVCRPPDDEDEALQLDHQLDQGKFHVGVSWIHLDGLKGKREQYNGMSFGVRNPAMVKVRSAQKNEEGKYVALWVKRINCRNTVHKDTGAWKATPNPEKNTGATGAARWVALGRPEVDAMQGKLKFQKTPEEEAEREELFKLVDVNHNGMVSLAEIDKALPEVMGCTALFNAKPAIIRAFLAATGFRKHEKHYVKPGEQFRLLLQYLHEFFEMYLIFQDMADADEDRRIDCQELLRCYLEFSNFVTSGKAEKVGIKVTPEMLEDKCGETPMPGYSLFNEIDEDQGGCILFKEFSDYCIRMGLKDPDREPRHGDSSKLRQMFHGAKDMDQAMSLGRFVEILKKVGIKDSERLACNVYGIFCLQTPKLLAVRIDVMIKDKNRDYKIDVDEPAAQSWCGVVGLVFPARELLVLSSRYPACSMSGSCARGRLMAAQLKEIVDRLNAAPFNCDLSLVGFDEKDPFELMEILKKVLVFLDPKHDIDLREEKPDAMYQRISEFLHILGYQCSFDIEFQQGLSLGDKNTVHPILYWLLNNLDALKKRAYLAKFCMNLEVPEEFLREEQVYSAYQNYKELQSQFKATHSHVEQERQGRMNPGDLQREVAQLDAEREQLAQKIQHLKAKTERDEGFATLLEVTSMLRKEQEEEARLAEKLAEQKYQLEQTEQLYIERSARLREMREAALHEGEGSAEVMLKMLSAEVLKSREALARVRKESEEKMDRLRELDSALSEPPVTKMDIDSLEGEIQAMQNEIHSLEEKVNEQNQDSRLAVYKQQANLVAKKKEAVLKDKKMLEDERDSLSKDLSTKEREYEQMKGHKFMKREDFKTYAASLRDKSAKFKLKKAELSELRHEVAVLQRTEQILQSKDPTPAGLVETEQMLEKASVEKSQVDRAKGKTLDEISAIVQKINAQLKEKKNKLAPQIKALRSIRQSFQQVEVKYLEKKGQYDQAKAAVDTDLSKVASDVRQLENEVQEAEQNYHELNMQLLTAESKLQRAQWEARCLRREEGARHSQEYATLSDQYAAEISKLDEQCKDLRKDQKVVKESHEENLKQKRAFVQLEKLIQIKLKVSMQELQNMAEGRYGGMGASRTVMDASTAGVERLVIE</sequence>
<keyword evidence="6" id="KW-0969">Cilium</keyword>
<evidence type="ECO:0000256" key="3">
    <source>
        <dbReference type="ARBA" id="ARBA00022794"/>
    </source>
</evidence>
<dbReference type="GO" id="GO:0042073">
    <property type="term" value="P:intraciliary transport"/>
    <property type="evidence" value="ECO:0007669"/>
    <property type="project" value="InterPro"/>
</dbReference>
<dbReference type="PROSITE" id="PS00018">
    <property type="entry name" value="EF_HAND_1"/>
    <property type="match status" value="2"/>
</dbReference>
<evidence type="ECO:0000256" key="6">
    <source>
        <dbReference type="ARBA" id="ARBA00023069"/>
    </source>
</evidence>
<dbReference type="Pfam" id="PF18383">
    <property type="entry name" value="IFT81_CH"/>
    <property type="match status" value="1"/>
</dbReference>
<dbReference type="Proteomes" id="UP000649617">
    <property type="component" value="Unassembled WGS sequence"/>
</dbReference>
<dbReference type="GO" id="GO:0036064">
    <property type="term" value="C:ciliary basal body"/>
    <property type="evidence" value="ECO:0007669"/>
    <property type="project" value="TreeGrafter"/>
</dbReference>
<evidence type="ECO:0000256" key="1">
    <source>
        <dbReference type="ARBA" id="ARBA00004138"/>
    </source>
</evidence>